<accession>A0AAE0FXE0</accession>
<evidence type="ECO:0000313" key="2">
    <source>
        <dbReference type="EMBL" id="KAK3267523.1"/>
    </source>
</evidence>
<comment type="caution">
    <text evidence="2">The sequence shown here is derived from an EMBL/GenBank/DDBJ whole genome shotgun (WGS) entry which is preliminary data.</text>
</comment>
<name>A0AAE0FXE0_9CHLO</name>
<evidence type="ECO:0000256" key="1">
    <source>
        <dbReference type="SAM" id="MobiDB-lite"/>
    </source>
</evidence>
<sequence>MGENEWQEERMIVCYRVFQRHTAWSIAAIAAELTKARATRLWLTTLDQRSFRRRGWWCGGLRGDCGVLALSHSHKLDRVLFEVAKSAFPSTSALDAGFTGYLTFSRHTCPDIRVLDVEDPGQDVMADKRQVPAEDTPACRGAAVHGGEEEEVDEVRVVYEDEDKDVSLASSTGSRERGGGMTGEGLVLMDWAWEGAVQEAEFVTHRDAKGTRDLANSSLGKSHEERWARLEGWLPASRSRSVLTTPGGIYMKITFEG</sequence>
<dbReference type="Proteomes" id="UP001190700">
    <property type="component" value="Unassembled WGS sequence"/>
</dbReference>
<organism evidence="2 3">
    <name type="scientific">Cymbomonas tetramitiformis</name>
    <dbReference type="NCBI Taxonomy" id="36881"/>
    <lineage>
        <taxon>Eukaryota</taxon>
        <taxon>Viridiplantae</taxon>
        <taxon>Chlorophyta</taxon>
        <taxon>Pyramimonadophyceae</taxon>
        <taxon>Pyramimonadales</taxon>
        <taxon>Pyramimonadaceae</taxon>
        <taxon>Cymbomonas</taxon>
    </lineage>
</organism>
<feature type="region of interest" description="Disordered" evidence="1">
    <location>
        <begin position="130"/>
        <end position="151"/>
    </location>
</feature>
<reference evidence="2 3" key="1">
    <citation type="journal article" date="2015" name="Genome Biol. Evol.">
        <title>Comparative Genomics of a Bacterivorous Green Alga Reveals Evolutionary Causalities and Consequences of Phago-Mixotrophic Mode of Nutrition.</title>
        <authorList>
            <person name="Burns J.A."/>
            <person name="Paasch A."/>
            <person name="Narechania A."/>
            <person name="Kim E."/>
        </authorList>
    </citation>
    <scope>NUCLEOTIDE SEQUENCE [LARGE SCALE GENOMIC DNA]</scope>
    <source>
        <strain evidence="2 3">PLY_AMNH</strain>
    </source>
</reference>
<dbReference type="AlphaFoldDB" id="A0AAE0FXE0"/>
<proteinExistence type="predicted"/>
<dbReference type="EMBL" id="LGRX02012357">
    <property type="protein sequence ID" value="KAK3267523.1"/>
    <property type="molecule type" value="Genomic_DNA"/>
</dbReference>
<gene>
    <name evidence="2" type="ORF">CYMTET_23932</name>
</gene>
<keyword evidence="3" id="KW-1185">Reference proteome</keyword>
<protein>
    <submittedName>
        <fullName evidence="2">Uncharacterized protein</fullName>
    </submittedName>
</protein>
<evidence type="ECO:0000313" key="3">
    <source>
        <dbReference type="Proteomes" id="UP001190700"/>
    </source>
</evidence>